<keyword evidence="1" id="KW-0378">Hydrolase</keyword>
<dbReference type="Pfam" id="PF12697">
    <property type="entry name" value="Abhydrolase_6"/>
    <property type="match status" value="1"/>
</dbReference>
<feature type="domain" description="AB hydrolase-1" evidence="2">
    <location>
        <begin position="35"/>
        <end position="280"/>
    </location>
</feature>
<evidence type="ECO:0000313" key="4">
    <source>
        <dbReference type="Proteomes" id="UP000015500"/>
    </source>
</evidence>
<dbReference type="InterPro" id="IPR050266">
    <property type="entry name" value="AB_hydrolase_sf"/>
</dbReference>
<dbReference type="InterPro" id="IPR029058">
    <property type="entry name" value="AB_hydrolase_fold"/>
</dbReference>
<proteinExistence type="predicted"/>
<dbReference type="PRINTS" id="PR00412">
    <property type="entry name" value="EPOXHYDRLASE"/>
</dbReference>
<name>S5ZTA1_GEOG3</name>
<dbReference type="PRINTS" id="PR00111">
    <property type="entry name" value="ABHYDROLASE"/>
</dbReference>
<evidence type="ECO:0000313" key="3">
    <source>
        <dbReference type="EMBL" id="AGT33793.1"/>
    </source>
</evidence>
<dbReference type="GO" id="GO:0016787">
    <property type="term" value="F:hydrolase activity"/>
    <property type="evidence" value="ECO:0007669"/>
    <property type="project" value="UniProtKB-KW"/>
</dbReference>
<dbReference type="STRING" id="1921421.M493_17935"/>
<dbReference type="KEGG" id="gjf:M493_17935"/>
<gene>
    <name evidence="3" type="ORF">M493_17935</name>
</gene>
<dbReference type="PANTHER" id="PTHR43798:SF31">
    <property type="entry name" value="AB HYDROLASE SUPERFAMILY PROTEIN YCLE"/>
    <property type="match status" value="1"/>
</dbReference>
<dbReference type="GO" id="GO:0016020">
    <property type="term" value="C:membrane"/>
    <property type="evidence" value="ECO:0007669"/>
    <property type="project" value="TreeGrafter"/>
</dbReference>
<accession>S5ZTA1</accession>
<dbReference type="InterPro" id="IPR000073">
    <property type="entry name" value="AB_hydrolase_1"/>
</dbReference>
<dbReference type="Gene3D" id="3.40.50.1820">
    <property type="entry name" value="alpha/beta hydrolase"/>
    <property type="match status" value="1"/>
</dbReference>
<evidence type="ECO:0000259" key="2">
    <source>
        <dbReference type="Pfam" id="PF12697"/>
    </source>
</evidence>
<dbReference type="PATRIC" id="fig|1345697.3.peg.3540"/>
<protein>
    <recommendedName>
        <fullName evidence="2">AB hydrolase-1 domain-containing protein</fullName>
    </recommendedName>
</protein>
<organism evidence="3 4">
    <name type="scientific">Geobacillus genomosp. 3</name>
    <dbReference type="NCBI Taxonomy" id="1921421"/>
    <lineage>
        <taxon>Bacteria</taxon>
        <taxon>Bacillati</taxon>
        <taxon>Bacillota</taxon>
        <taxon>Bacilli</taxon>
        <taxon>Bacillales</taxon>
        <taxon>Anoxybacillaceae</taxon>
        <taxon>Geobacillus</taxon>
    </lineage>
</organism>
<keyword evidence="4" id="KW-1185">Reference proteome</keyword>
<dbReference type="EMBL" id="CP006254">
    <property type="protein sequence ID" value="AGT33793.1"/>
    <property type="molecule type" value="Genomic_DNA"/>
</dbReference>
<dbReference type="AlphaFoldDB" id="S5ZTA1"/>
<dbReference type="PANTHER" id="PTHR43798">
    <property type="entry name" value="MONOACYLGLYCEROL LIPASE"/>
    <property type="match status" value="1"/>
</dbReference>
<sequence>MMEETDMENMNDIYIQTGAYQTHLHEAGPKGKETILFIHGSGPGATAFSNWQHALPFFSEHGFYSIAPDLIGFGKSEKPDSPPQGTRAWLKIWIEQLKQLLDALHIERTHVVGNSLGGAVALHLVLHIPERINRVTLMGPVGAPFPITTELDRIWGFYEDASKETMMQIIRWFAYDDQFLRDQLSEIAEMRLASALQPEIRRSYEAMFPSPRQQHVDDLVVPAASLRRIEQPVLLIHGREDPIIPVETSHYLAQHLPNMKLAIFGQCSHWTQIEHRHAFHQLVLQFFTNKI</sequence>
<reference evidence="3 4" key="1">
    <citation type="journal article" date="2014" name="Genome Announc.">
        <title>Complete Genome Sequence of the Thermophilic Polychlorinated Biphenyl Degrader Geobacillus sp. Strain JF8 (NBRC 109937).</title>
        <authorList>
            <person name="Shintani M."/>
            <person name="Ohtsubo Y."/>
            <person name="Fukuda K."/>
            <person name="Hosoyama A."/>
            <person name="Ohji S."/>
            <person name="Yamazoe A."/>
            <person name="Fujita N."/>
            <person name="Nagata Y."/>
            <person name="Tsuda M."/>
            <person name="Hatta T."/>
            <person name="Kimbara K."/>
        </authorList>
    </citation>
    <scope>NUCLEOTIDE SEQUENCE [LARGE SCALE GENOMIC DNA]</scope>
    <source>
        <strain evidence="3 4">JF8</strain>
    </source>
</reference>
<dbReference type="HOGENOM" id="CLU_020336_13_2_9"/>
<dbReference type="InterPro" id="IPR000639">
    <property type="entry name" value="Epox_hydrolase-like"/>
</dbReference>
<dbReference type="SUPFAM" id="SSF53474">
    <property type="entry name" value="alpha/beta-Hydrolases"/>
    <property type="match status" value="1"/>
</dbReference>
<evidence type="ECO:0000256" key="1">
    <source>
        <dbReference type="ARBA" id="ARBA00022801"/>
    </source>
</evidence>
<dbReference type="Proteomes" id="UP000015500">
    <property type="component" value="Chromosome"/>
</dbReference>